<evidence type="ECO:0000313" key="11">
    <source>
        <dbReference type="EMBL" id="NYI72430.1"/>
    </source>
</evidence>
<feature type="binding site" evidence="7">
    <location>
        <position position="198"/>
    </location>
    <ligand>
        <name>L-glutamate</name>
        <dbReference type="ChEBI" id="CHEBI:29985"/>
    </ligand>
</feature>
<feature type="region of interest" description="Disordered" evidence="9">
    <location>
        <begin position="1"/>
        <end position="32"/>
    </location>
</feature>
<keyword evidence="4 7" id="KW-0862">Zinc</keyword>
<dbReference type="Proteomes" id="UP000527616">
    <property type="component" value="Unassembled WGS sequence"/>
</dbReference>
<dbReference type="Gene3D" id="3.40.50.620">
    <property type="entry name" value="HUPs"/>
    <property type="match status" value="1"/>
</dbReference>
<feature type="binding site" evidence="7">
    <location>
        <position position="216"/>
    </location>
    <ligand>
        <name>L-glutamate</name>
        <dbReference type="ChEBI" id="CHEBI:29985"/>
    </ligand>
</feature>
<gene>
    <name evidence="7" type="primary">gluQ</name>
    <name evidence="11" type="ORF">GGQ54_002990</name>
</gene>
<dbReference type="GO" id="GO:0005829">
    <property type="term" value="C:cytosol"/>
    <property type="evidence" value="ECO:0007669"/>
    <property type="project" value="TreeGrafter"/>
</dbReference>
<dbReference type="PANTHER" id="PTHR43311:SF1">
    <property type="entry name" value="GLUTAMYL-Q TRNA(ASP) SYNTHETASE"/>
    <property type="match status" value="1"/>
</dbReference>
<keyword evidence="1 7" id="KW-0436">Ligase</keyword>
<dbReference type="EMBL" id="JACBZS010000001">
    <property type="protein sequence ID" value="NYI72430.1"/>
    <property type="molecule type" value="Genomic_DNA"/>
</dbReference>
<keyword evidence="12" id="KW-1185">Reference proteome</keyword>
<keyword evidence="6 7" id="KW-0030">Aminoacyl-tRNA synthetase</keyword>
<dbReference type="EC" id="6.1.1.-" evidence="7"/>
<dbReference type="Pfam" id="PF00749">
    <property type="entry name" value="tRNA-synt_1c"/>
    <property type="match status" value="1"/>
</dbReference>
<evidence type="ECO:0000313" key="12">
    <source>
        <dbReference type="Proteomes" id="UP000527616"/>
    </source>
</evidence>
<dbReference type="SUPFAM" id="SSF52374">
    <property type="entry name" value="Nucleotidylyl transferase"/>
    <property type="match status" value="1"/>
</dbReference>
<dbReference type="HAMAP" id="MF_01428">
    <property type="entry name" value="Glu_Q_tRNA_synth"/>
    <property type="match status" value="1"/>
</dbReference>
<evidence type="ECO:0000256" key="3">
    <source>
        <dbReference type="ARBA" id="ARBA00022741"/>
    </source>
</evidence>
<dbReference type="NCBIfam" id="NF004315">
    <property type="entry name" value="PRK05710.1-4"/>
    <property type="match status" value="1"/>
</dbReference>
<dbReference type="InterPro" id="IPR000924">
    <property type="entry name" value="Glu/Gln-tRNA-synth"/>
</dbReference>
<protein>
    <recommendedName>
        <fullName evidence="7">Glutamyl-Q tRNA(Asp) synthetase</fullName>
        <shortName evidence="7">Glu-Q-RSs</shortName>
        <ecNumber evidence="7">6.1.1.-</ecNumber>
    </recommendedName>
</protein>
<keyword evidence="5 7" id="KW-0067">ATP-binding</keyword>
<evidence type="ECO:0000256" key="7">
    <source>
        <dbReference type="HAMAP-Rule" id="MF_01428"/>
    </source>
</evidence>
<dbReference type="GO" id="GO:0006400">
    <property type="term" value="P:tRNA modification"/>
    <property type="evidence" value="ECO:0007669"/>
    <property type="project" value="InterPro"/>
</dbReference>
<feature type="binding site" evidence="7">
    <location>
        <position position="118"/>
    </location>
    <ligand>
        <name>Zn(2+)</name>
        <dbReference type="ChEBI" id="CHEBI:29105"/>
    </ligand>
</feature>
<dbReference type="InterPro" id="IPR020058">
    <property type="entry name" value="Glu/Gln-tRNA-synth_Ib_cat-dom"/>
</dbReference>
<dbReference type="RefSeq" id="WP_179446095.1">
    <property type="nucleotide sequence ID" value="NZ_JACBZS010000001.1"/>
</dbReference>
<sequence length="321" mass="34246">MPPLPPGESTAAVGSKRYQARPGAGRYAPSPTSDLHLGNLRTALLAWLFARSTGRAYRLRIEDLDTARVAAAPEVARRQLADLAALGMDHDGEIVRQSERLDAYAAAAAGLETYECFCTRRDIAEASRAPHDGWRPYPGTCRDLTGAERAVRRTERPAALRVRVPPGRTMTVTDALAGRYTGPVDDFVLRRGDGVWAYNLAVVVDDLAAGVDQVVRGADLLDSAPRQAWLAERLGGTAPGYAHVPLAVNPQGRRLAKRDGAVTMAELGWPAGRVLGLLAGSLGLAAPGEPVDAELLLARFDPAALPGESWRVDAQALQHAT</sequence>
<comment type="caution">
    <text evidence="11">The sequence shown here is derived from an EMBL/GenBank/DDBJ whole genome shotgun (WGS) entry which is preliminary data.</text>
</comment>
<proteinExistence type="inferred from homology"/>
<feature type="binding site" evidence="7">
    <location>
        <position position="116"/>
    </location>
    <ligand>
        <name>Zn(2+)</name>
        <dbReference type="ChEBI" id="CHEBI:29105"/>
    </ligand>
</feature>
<evidence type="ECO:0000256" key="4">
    <source>
        <dbReference type="ARBA" id="ARBA00022833"/>
    </source>
</evidence>
<dbReference type="InterPro" id="IPR049940">
    <property type="entry name" value="GluQ/Sye"/>
</dbReference>
<dbReference type="GO" id="GO:0008270">
    <property type="term" value="F:zinc ion binding"/>
    <property type="evidence" value="ECO:0007669"/>
    <property type="project" value="UniProtKB-UniRule"/>
</dbReference>
<dbReference type="InterPro" id="IPR014729">
    <property type="entry name" value="Rossmann-like_a/b/a_fold"/>
</dbReference>
<reference evidence="11 12" key="1">
    <citation type="submission" date="2020-07" db="EMBL/GenBank/DDBJ databases">
        <title>Sequencing the genomes of 1000 actinobacteria strains.</title>
        <authorList>
            <person name="Klenk H.-P."/>
        </authorList>
    </citation>
    <scope>NUCLEOTIDE SEQUENCE [LARGE SCALE GENOMIC DNA]</scope>
    <source>
        <strain evidence="11 12">DSM 103164</strain>
    </source>
</reference>
<evidence type="ECO:0000256" key="8">
    <source>
        <dbReference type="RuleBase" id="RU363037"/>
    </source>
</evidence>
<keyword evidence="8" id="KW-0648">Protein biosynthesis</keyword>
<dbReference type="AlphaFoldDB" id="A0A7Z0DB98"/>
<name>A0A7Z0DB98_9ACTN</name>
<comment type="function">
    <text evidence="7">Catalyzes the tRNA-independent activation of glutamate in presence of ATP and the subsequent transfer of glutamate onto a tRNA(Asp). Glutamate is transferred on the 2-amino-5-(4,5-dihydroxy-2-cyclopenten-1-yl) moiety of the queuosine in the wobble position of the QUC anticodon.</text>
</comment>
<dbReference type="PANTHER" id="PTHR43311">
    <property type="entry name" value="GLUTAMATE--TRNA LIGASE"/>
    <property type="match status" value="1"/>
</dbReference>
<dbReference type="GO" id="GO:0006424">
    <property type="term" value="P:glutamyl-tRNA aminoacylation"/>
    <property type="evidence" value="ECO:0007669"/>
    <property type="project" value="InterPro"/>
</dbReference>
<evidence type="ECO:0000256" key="2">
    <source>
        <dbReference type="ARBA" id="ARBA00022723"/>
    </source>
</evidence>
<accession>A0A7Z0DB98</accession>
<evidence type="ECO:0000256" key="6">
    <source>
        <dbReference type="ARBA" id="ARBA00023146"/>
    </source>
</evidence>
<evidence type="ECO:0000256" key="9">
    <source>
        <dbReference type="SAM" id="MobiDB-lite"/>
    </source>
</evidence>
<dbReference type="PRINTS" id="PR00987">
    <property type="entry name" value="TRNASYNTHGLU"/>
</dbReference>
<keyword evidence="3 7" id="KW-0547">Nucleotide-binding</keyword>
<evidence type="ECO:0000256" key="5">
    <source>
        <dbReference type="ARBA" id="ARBA00022840"/>
    </source>
</evidence>
<feature type="short sequence motif" description="'HIGH' region" evidence="7">
    <location>
        <begin position="29"/>
        <end position="39"/>
    </location>
</feature>
<keyword evidence="2 7" id="KW-0479">Metal-binding</keyword>
<feature type="binding site" evidence="7">
    <location>
        <position position="137"/>
    </location>
    <ligand>
        <name>Zn(2+)</name>
        <dbReference type="ChEBI" id="CHEBI:29105"/>
    </ligand>
</feature>
<comment type="cofactor">
    <cofactor evidence="7">
        <name>Zn(2+)</name>
        <dbReference type="ChEBI" id="CHEBI:29105"/>
    </cofactor>
    <text evidence="7">Binds 1 zinc ion per subunit.</text>
</comment>
<feature type="binding site" evidence="7">
    <location>
        <position position="62"/>
    </location>
    <ligand>
        <name>L-glutamate</name>
        <dbReference type="ChEBI" id="CHEBI:29985"/>
    </ligand>
</feature>
<evidence type="ECO:0000259" key="10">
    <source>
        <dbReference type="Pfam" id="PF00749"/>
    </source>
</evidence>
<dbReference type="GO" id="GO:0005524">
    <property type="term" value="F:ATP binding"/>
    <property type="evidence" value="ECO:0007669"/>
    <property type="project" value="UniProtKB-KW"/>
</dbReference>
<dbReference type="InterPro" id="IPR022380">
    <property type="entry name" value="Glu-Q_tRNA(Asp)_Synthase"/>
</dbReference>
<organism evidence="11 12">
    <name type="scientific">Naumannella cuiyingiana</name>
    <dbReference type="NCBI Taxonomy" id="1347891"/>
    <lineage>
        <taxon>Bacteria</taxon>
        <taxon>Bacillati</taxon>
        <taxon>Actinomycetota</taxon>
        <taxon>Actinomycetes</taxon>
        <taxon>Propionibacteriales</taxon>
        <taxon>Propionibacteriaceae</taxon>
        <taxon>Naumannella</taxon>
    </lineage>
</organism>
<feature type="short sequence motif" description="'KMSKS' region" evidence="7">
    <location>
        <begin position="254"/>
        <end position="258"/>
    </location>
</feature>
<feature type="domain" description="Glutamyl/glutaminyl-tRNA synthetase class Ib catalytic" evidence="10">
    <location>
        <begin position="26"/>
        <end position="263"/>
    </location>
</feature>
<feature type="binding site" evidence="7">
    <location>
        <position position="257"/>
    </location>
    <ligand>
        <name>ATP</name>
        <dbReference type="ChEBI" id="CHEBI:30616"/>
    </ligand>
</feature>
<feature type="binding site" evidence="7">
    <location>
        <begin position="26"/>
        <end position="30"/>
    </location>
    <ligand>
        <name>L-glutamate</name>
        <dbReference type="ChEBI" id="CHEBI:29985"/>
    </ligand>
</feature>
<evidence type="ECO:0000256" key="1">
    <source>
        <dbReference type="ARBA" id="ARBA00022598"/>
    </source>
</evidence>
<dbReference type="GO" id="GO:0004818">
    <property type="term" value="F:glutamate-tRNA ligase activity"/>
    <property type="evidence" value="ECO:0007669"/>
    <property type="project" value="TreeGrafter"/>
</dbReference>
<comment type="similarity">
    <text evidence="7">Belongs to the class-I aminoacyl-tRNA synthetase family. GluQ subfamily.</text>
</comment>
<feature type="binding site" evidence="7">
    <location>
        <position position="141"/>
    </location>
    <ligand>
        <name>Zn(2+)</name>
        <dbReference type="ChEBI" id="CHEBI:29105"/>
    </ligand>
</feature>